<evidence type="ECO:0000256" key="9">
    <source>
        <dbReference type="SAM" id="Phobius"/>
    </source>
</evidence>
<feature type="transmembrane region" description="Helical" evidence="9">
    <location>
        <begin position="133"/>
        <end position="152"/>
    </location>
</feature>
<dbReference type="GO" id="GO:0046983">
    <property type="term" value="F:protein dimerization activity"/>
    <property type="evidence" value="ECO:0007669"/>
    <property type="project" value="InterPro"/>
</dbReference>
<keyword evidence="8" id="KW-0902">Two-component regulatory system</keyword>
<dbReference type="Proteomes" id="UP000014184">
    <property type="component" value="Unassembled WGS sequence"/>
</dbReference>
<keyword evidence="6 12" id="KW-0418">Kinase</keyword>
<evidence type="ECO:0000256" key="5">
    <source>
        <dbReference type="ARBA" id="ARBA00022741"/>
    </source>
</evidence>
<feature type="transmembrane region" description="Helical" evidence="9">
    <location>
        <begin position="106"/>
        <end position="124"/>
    </location>
</feature>
<keyword evidence="13" id="KW-1185">Reference proteome</keyword>
<keyword evidence="9" id="KW-0472">Membrane</keyword>
<dbReference type="GO" id="GO:0005524">
    <property type="term" value="F:ATP binding"/>
    <property type="evidence" value="ECO:0007669"/>
    <property type="project" value="UniProtKB-KW"/>
</dbReference>
<dbReference type="RefSeq" id="WP_016189035.1">
    <property type="nucleotide sequence ID" value="NZ_AOSG01000061.1"/>
</dbReference>
<name>A0A9P2TAK0_THEFU</name>
<feature type="transmembrane region" description="Helical" evidence="9">
    <location>
        <begin position="77"/>
        <end position="100"/>
    </location>
</feature>
<reference evidence="12 13" key="1">
    <citation type="journal article" date="2013" name="Genome Announc.">
        <title>Draft Genome Sequence of the Lignocellulose Decomposer Thermobifida fusca Strain TM51.</title>
        <authorList>
            <person name="Toth A."/>
            <person name="Barna T."/>
            <person name="Nagy I."/>
            <person name="Horvath B."/>
            <person name="Nagy I."/>
            <person name="Tancsics A."/>
            <person name="Kriszt B."/>
            <person name="Baka E."/>
            <person name="Fekete C."/>
            <person name="Kukolya J."/>
        </authorList>
    </citation>
    <scope>NUCLEOTIDE SEQUENCE [LARGE SCALE GENOMIC DNA]</scope>
    <source>
        <strain evidence="12 13">TM51</strain>
    </source>
</reference>
<evidence type="ECO:0000256" key="2">
    <source>
        <dbReference type="ARBA" id="ARBA00012438"/>
    </source>
</evidence>
<evidence type="ECO:0000256" key="4">
    <source>
        <dbReference type="ARBA" id="ARBA00022679"/>
    </source>
</evidence>
<organism evidence="12 13">
    <name type="scientific">Thermobifida fusca TM51</name>
    <dbReference type="NCBI Taxonomy" id="1169414"/>
    <lineage>
        <taxon>Bacteria</taxon>
        <taxon>Bacillati</taxon>
        <taxon>Actinomycetota</taxon>
        <taxon>Actinomycetes</taxon>
        <taxon>Streptosporangiales</taxon>
        <taxon>Nocardiopsidaceae</taxon>
        <taxon>Thermobifida</taxon>
    </lineage>
</organism>
<feature type="transmembrane region" description="Helical" evidence="9">
    <location>
        <begin position="12"/>
        <end position="33"/>
    </location>
</feature>
<dbReference type="AlphaFoldDB" id="A0A9P2TAK0"/>
<dbReference type="GO" id="GO:0016020">
    <property type="term" value="C:membrane"/>
    <property type="evidence" value="ECO:0007669"/>
    <property type="project" value="InterPro"/>
</dbReference>
<evidence type="ECO:0000313" key="13">
    <source>
        <dbReference type="Proteomes" id="UP000014184"/>
    </source>
</evidence>
<comment type="caution">
    <text evidence="12">The sequence shown here is derived from an EMBL/GenBank/DDBJ whole genome shotgun (WGS) entry which is preliminary data.</text>
</comment>
<evidence type="ECO:0000256" key="8">
    <source>
        <dbReference type="ARBA" id="ARBA00023012"/>
    </source>
</evidence>
<proteinExistence type="predicted"/>
<gene>
    <name evidence="12" type="ORF">TM51_11470</name>
</gene>
<dbReference type="Gene3D" id="3.30.565.10">
    <property type="entry name" value="Histidine kinase-like ATPase, C-terminal domain"/>
    <property type="match status" value="1"/>
</dbReference>
<accession>A0A9P2TAK0</accession>
<dbReference type="CDD" id="cd16917">
    <property type="entry name" value="HATPase_UhpB-NarQ-NarX-like"/>
    <property type="match status" value="1"/>
</dbReference>
<evidence type="ECO:0000256" key="1">
    <source>
        <dbReference type="ARBA" id="ARBA00000085"/>
    </source>
</evidence>
<evidence type="ECO:0000259" key="11">
    <source>
        <dbReference type="Pfam" id="PF23539"/>
    </source>
</evidence>
<keyword evidence="7" id="KW-0067">ATP-binding</keyword>
<dbReference type="InterPro" id="IPR011712">
    <property type="entry name" value="Sig_transdc_His_kin_sub3_dim/P"/>
</dbReference>
<keyword evidence="5" id="KW-0547">Nucleotide-binding</keyword>
<dbReference type="SUPFAM" id="SSF55874">
    <property type="entry name" value="ATPase domain of HSP90 chaperone/DNA topoisomerase II/histidine kinase"/>
    <property type="match status" value="1"/>
</dbReference>
<sequence>MTAAKRPRRLRDWLVDFALFALAVVWGIVLSGLRISAAEVPSVVPAWLFTLDQAVGALGCGALWFRRRWPTEVAVALVLLSSFSEMVSGAMLVGLFTVAVHRPPRTSLTVFALSLLAAVAYALLRPEPGAPGLLLFFIGAACQGTATGWGLFVHHRRRLLVSLRERAEAEARRAAREEIAREIHDVLGHRLSLLSVHAGALAYRPDAPPQDIARAARVIRESAHQALQDLRQVVGVLRAPVGELPQPVFADLRSLVAEAEQSGMRIRLVQEVAGEVPDALGRTVYRIVQEAVTNVRKHAPGAAVTVAVNGAAGTGLDVAVTNTAPTAPAKAGQAPGPGYGLLGLAERVRVADGELEYGPLADGGWRLTARLPWPS</sequence>
<feature type="transmembrane region" description="Helical" evidence="9">
    <location>
        <begin position="45"/>
        <end position="65"/>
    </location>
</feature>
<keyword evidence="9" id="KW-1133">Transmembrane helix</keyword>
<dbReference type="EMBL" id="AOSG01000061">
    <property type="protein sequence ID" value="EOR70716.1"/>
    <property type="molecule type" value="Genomic_DNA"/>
</dbReference>
<feature type="domain" description="Signal transduction histidine kinase subgroup 3 dimerisation and phosphoacceptor" evidence="10">
    <location>
        <begin position="176"/>
        <end position="240"/>
    </location>
</feature>
<evidence type="ECO:0000313" key="12">
    <source>
        <dbReference type="EMBL" id="EOR70716.1"/>
    </source>
</evidence>
<dbReference type="EC" id="2.7.13.3" evidence="2"/>
<dbReference type="PANTHER" id="PTHR24421">
    <property type="entry name" value="NITRATE/NITRITE SENSOR PROTEIN NARX-RELATED"/>
    <property type="match status" value="1"/>
</dbReference>
<evidence type="ECO:0000256" key="3">
    <source>
        <dbReference type="ARBA" id="ARBA00022553"/>
    </source>
</evidence>
<evidence type="ECO:0000256" key="6">
    <source>
        <dbReference type="ARBA" id="ARBA00022777"/>
    </source>
</evidence>
<protein>
    <recommendedName>
        <fullName evidence="2">histidine kinase</fullName>
        <ecNumber evidence="2">2.7.13.3</ecNumber>
    </recommendedName>
</protein>
<dbReference type="Pfam" id="PF23539">
    <property type="entry name" value="DUF7134"/>
    <property type="match status" value="1"/>
</dbReference>
<dbReference type="Pfam" id="PF07730">
    <property type="entry name" value="HisKA_3"/>
    <property type="match status" value="1"/>
</dbReference>
<dbReference type="PANTHER" id="PTHR24421:SF10">
    <property type="entry name" value="NITRATE_NITRITE SENSOR PROTEIN NARQ"/>
    <property type="match status" value="1"/>
</dbReference>
<keyword evidence="3" id="KW-0597">Phosphoprotein</keyword>
<keyword evidence="9" id="KW-0812">Transmembrane</keyword>
<dbReference type="InterPro" id="IPR055558">
    <property type="entry name" value="DUF7134"/>
</dbReference>
<dbReference type="InterPro" id="IPR036890">
    <property type="entry name" value="HATPase_C_sf"/>
</dbReference>
<evidence type="ECO:0000256" key="7">
    <source>
        <dbReference type="ARBA" id="ARBA00022840"/>
    </source>
</evidence>
<keyword evidence="4" id="KW-0808">Transferase</keyword>
<dbReference type="InterPro" id="IPR050482">
    <property type="entry name" value="Sensor_HK_TwoCompSys"/>
</dbReference>
<feature type="domain" description="DUF7134" evidence="11">
    <location>
        <begin position="9"/>
        <end position="138"/>
    </location>
</feature>
<comment type="catalytic activity">
    <reaction evidence="1">
        <text>ATP + protein L-histidine = ADP + protein N-phospho-L-histidine.</text>
        <dbReference type="EC" id="2.7.13.3"/>
    </reaction>
</comment>
<dbReference type="Gene3D" id="1.20.5.1930">
    <property type="match status" value="1"/>
</dbReference>
<evidence type="ECO:0000259" key="10">
    <source>
        <dbReference type="Pfam" id="PF07730"/>
    </source>
</evidence>
<dbReference type="GO" id="GO:0000155">
    <property type="term" value="F:phosphorelay sensor kinase activity"/>
    <property type="evidence" value="ECO:0007669"/>
    <property type="project" value="InterPro"/>
</dbReference>